<dbReference type="EMBL" id="JAENJH010000008">
    <property type="protein sequence ID" value="MBK1787824.1"/>
    <property type="molecule type" value="Genomic_DNA"/>
</dbReference>
<comment type="caution">
    <text evidence="6">The sequence shown here is derived from an EMBL/GenBank/DDBJ whole genome shotgun (WGS) entry which is preliminary data.</text>
</comment>
<dbReference type="Proteomes" id="UP000635245">
    <property type="component" value="Unassembled WGS sequence"/>
</dbReference>
<keyword evidence="3" id="KW-0238">DNA-binding</keyword>
<dbReference type="SUPFAM" id="SSF46785">
    <property type="entry name" value="Winged helix' DNA-binding domain"/>
    <property type="match status" value="1"/>
</dbReference>
<evidence type="ECO:0000313" key="7">
    <source>
        <dbReference type="Proteomes" id="UP000635245"/>
    </source>
</evidence>
<accession>A0A934V7L5</accession>
<evidence type="ECO:0000259" key="5">
    <source>
        <dbReference type="PROSITE" id="PS50931"/>
    </source>
</evidence>
<keyword evidence="7" id="KW-1185">Reference proteome</keyword>
<dbReference type="Pfam" id="PF00126">
    <property type="entry name" value="HTH_1"/>
    <property type="match status" value="1"/>
</dbReference>
<reference evidence="6" key="1">
    <citation type="submission" date="2020-12" db="EMBL/GenBank/DDBJ databases">
        <title>Prauserella sp. ASG 168, a novel actinomycete isolated from cave rock.</title>
        <authorList>
            <person name="Suriyachadkun C."/>
        </authorList>
    </citation>
    <scope>NUCLEOTIDE SEQUENCE</scope>
    <source>
        <strain evidence="6">ASG 168</strain>
    </source>
</reference>
<organism evidence="6 7">
    <name type="scientific">Prauserella cavernicola</name>
    <dbReference type="NCBI Taxonomy" id="2800127"/>
    <lineage>
        <taxon>Bacteria</taxon>
        <taxon>Bacillati</taxon>
        <taxon>Actinomycetota</taxon>
        <taxon>Actinomycetes</taxon>
        <taxon>Pseudonocardiales</taxon>
        <taxon>Pseudonocardiaceae</taxon>
        <taxon>Prauserella</taxon>
    </lineage>
</organism>
<feature type="domain" description="HTH lysR-type" evidence="5">
    <location>
        <begin position="3"/>
        <end position="60"/>
    </location>
</feature>
<evidence type="ECO:0000256" key="1">
    <source>
        <dbReference type="ARBA" id="ARBA00009437"/>
    </source>
</evidence>
<protein>
    <submittedName>
        <fullName evidence="6">LysR family transcriptional regulator</fullName>
    </submittedName>
</protein>
<dbReference type="GO" id="GO:0003700">
    <property type="term" value="F:DNA-binding transcription factor activity"/>
    <property type="evidence" value="ECO:0007669"/>
    <property type="project" value="InterPro"/>
</dbReference>
<gene>
    <name evidence="6" type="ORF">JHE00_26140</name>
</gene>
<dbReference type="Gene3D" id="3.40.190.10">
    <property type="entry name" value="Periplasmic binding protein-like II"/>
    <property type="match status" value="2"/>
</dbReference>
<name>A0A934V7L5_9PSEU</name>
<dbReference type="InterPro" id="IPR000847">
    <property type="entry name" value="LysR_HTH_N"/>
</dbReference>
<dbReference type="GO" id="GO:0003677">
    <property type="term" value="F:DNA binding"/>
    <property type="evidence" value="ECO:0007669"/>
    <property type="project" value="UniProtKB-KW"/>
</dbReference>
<sequence>MDIDLRRLFVLEAVVRHGTMLGAAEELSYTQSAVSQQIRRLEAELKTKVLERHPRGVFLTEAGRLVVARARAVQRELQRLRNDLDDLAGARTGTVRLGVFPTFAASLLPLVIRRFREQHPDVELVLRNSRGAPLRELLEAREIDMALAWDYPWNRVDDPGMATRPLLSDRSVLVLPRTHRYAGHRRVSLADLADETWVVRAGGHPTSDLLARCAGAAGFTPRIAVEANDYPEVQAMIAGGLGITLCPGLATQPLREDVIVTEVEATVPARQIYTAHLAGREPSPAYRAMESVMADVVRESV</sequence>
<dbReference type="PANTHER" id="PTHR30346:SF29">
    <property type="entry name" value="LYSR SUBSTRATE-BINDING"/>
    <property type="match status" value="1"/>
</dbReference>
<dbReference type="Pfam" id="PF03466">
    <property type="entry name" value="LysR_substrate"/>
    <property type="match status" value="1"/>
</dbReference>
<dbReference type="FunFam" id="1.10.10.10:FF:000001">
    <property type="entry name" value="LysR family transcriptional regulator"/>
    <property type="match status" value="1"/>
</dbReference>
<keyword evidence="4" id="KW-0804">Transcription</keyword>
<dbReference type="PROSITE" id="PS50931">
    <property type="entry name" value="HTH_LYSR"/>
    <property type="match status" value="1"/>
</dbReference>
<dbReference type="SUPFAM" id="SSF53850">
    <property type="entry name" value="Periplasmic binding protein-like II"/>
    <property type="match status" value="1"/>
</dbReference>
<dbReference type="Gene3D" id="1.10.10.10">
    <property type="entry name" value="Winged helix-like DNA-binding domain superfamily/Winged helix DNA-binding domain"/>
    <property type="match status" value="1"/>
</dbReference>
<dbReference type="PANTHER" id="PTHR30346">
    <property type="entry name" value="TRANSCRIPTIONAL DUAL REGULATOR HCAR-RELATED"/>
    <property type="match status" value="1"/>
</dbReference>
<dbReference type="RefSeq" id="WP_200322911.1">
    <property type="nucleotide sequence ID" value="NZ_JAENJH010000008.1"/>
</dbReference>
<dbReference type="AlphaFoldDB" id="A0A934V7L5"/>
<keyword evidence="2" id="KW-0805">Transcription regulation</keyword>
<proteinExistence type="inferred from homology"/>
<dbReference type="PRINTS" id="PR00039">
    <property type="entry name" value="HTHLYSR"/>
</dbReference>
<evidence type="ECO:0000256" key="3">
    <source>
        <dbReference type="ARBA" id="ARBA00023125"/>
    </source>
</evidence>
<dbReference type="InterPro" id="IPR005119">
    <property type="entry name" value="LysR_subst-bd"/>
</dbReference>
<dbReference type="GO" id="GO:0032993">
    <property type="term" value="C:protein-DNA complex"/>
    <property type="evidence" value="ECO:0007669"/>
    <property type="project" value="TreeGrafter"/>
</dbReference>
<evidence type="ECO:0000313" key="6">
    <source>
        <dbReference type="EMBL" id="MBK1787824.1"/>
    </source>
</evidence>
<dbReference type="InterPro" id="IPR036390">
    <property type="entry name" value="WH_DNA-bd_sf"/>
</dbReference>
<evidence type="ECO:0000256" key="2">
    <source>
        <dbReference type="ARBA" id="ARBA00023015"/>
    </source>
</evidence>
<dbReference type="CDD" id="cd08423">
    <property type="entry name" value="PBP2_LTTR_like_6"/>
    <property type="match status" value="1"/>
</dbReference>
<evidence type="ECO:0000256" key="4">
    <source>
        <dbReference type="ARBA" id="ARBA00023163"/>
    </source>
</evidence>
<comment type="similarity">
    <text evidence="1">Belongs to the LysR transcriptional regulatory family.</text>
</comment>
<dbReference type="InterPro" id="IPR036388">
    <property type="entry name" value="WH-like_DNA-bd_sf"/>
</dbReference>